<accession>A0A9Q0KLA0</accession>
<evidence type="ECO:0000313" key="3">
    <source>
        <dbReference type="Proteomes" id="UP001141806"/>
    </source>
</evidence>
<name>A0A9Q0KLA0_9MAGN</name>
<proteinExistence type="predicted"/>
<dbReference type="EMBL" id="JAMYWD010000004">
    <property type="protein sequence ID" value="KAJ4972738.1"/>
    <property type="molecule type" value="Genomic_DNA"/>
</dbReference>
<evidence type="ECO:0000313" key="2">
    <source>
        <dbReference type="EMBL" id="KAJ4972738.1"/>
    </source>
</evidence>
<evidence type="ECO:0000256" key="1">
    <source>
        <dbReference type="SAM" id="Phobius"/>
    </source>
</evidence>
<organism evidence="2 3">
    <name type="scientific">Protea cynaroides</name>
    <dbReference type="NCBI Taxonomy" id="273540"/>
    <lineage>
        <taxon>Eukaryota</taxon>
        <taxon>Viridiplantae</taxon>
        <taxon>Streptophyta</taxon>
        <taxon>Embryophyta</taxon>
        <taxon>Tracheophyta</taxon>
        <taxon>Spermatophyta</taxon>
        <taxon>Magnoliopsida</taxon>
        <taxon>Proteales</taxon>
        <taxon>Proteaceae</taxon>
        <taxon>Protea</taxon>
    </lineage>
</organism>
<sequence length="105" mass="11816">MHVEDYKLFCLARIEIRDQKITLIGILGSWWVIQSSPAQGEYLFNSAWSALVTTAKVLLLDLSTLRDILIDTQVGKSSVTDKTLRIMLSFGFGVLYFIIISEVCS</sequence>
<gene>
    <name evidence="2" type="ORF">NE237_005912</name>
</gene>
<dbReference type="OrthoDB" id="748084at2759"/>
<keyword evidence="1" id="KW-1133">Transmembrane helix</keyword>
<comment type="caution">
    <text evidence="2">The sequence shown here is derived from an EMBL/GenBank/DDBJ whole genome shotgun (WGS) entry which is preliminary data.</text>
</comment>
<feature type="transmembrane region" description="Helical" evidence="1">
    <location>
        <begin position="83"/>
        <end position="100"/>
    </location>
</feature>
<dbReference type="AlphaFoldDB" id="A0A9Q0KLA0"/>
<dbReference type="Proteomes" id="UP001141806">
    <property type="component" value="Unassembled WGS sequence"/>
</dbReference>
<keyword evidence="1" id="KW-0472">Membrane</keyword>
<keyword evidence="1" id="KW-0812">Transmembrane</keyword>
<reference evidence="2" key="1">
    <citation type="journal article" date="2023" name="Plant J.">
        <title>The genome of the king protea, Protea cynaroides.</title>
        <authorList>
            <person name="Chang J."/>
            <person name="Duong T.A."/>
            <person name="Schoeman C."/>
            <person name="Ma X."/>
            <person name="Roodt D."/>
            <person name="Barker N."/>
            <person name="Li Z."/>
            <person name="Van de Peer Y."/>
            <person name="Mizrachi E."/>
        </authorList>
    </citation>
    <scope>NUCLEOTIDE SEQUENCE</scope>
    <source>
        <tissue evidence="2">Young leaves</tissue>
    </source>
</reference>
<protein>
    <submittedName>
        <fullName evidence="2">Uncharacterized protein</fullName>
    </submittedName>
</protein>
<keyword evidence="3" id="KW-1185">Reference proteome</keyword>